<organism evidence="1 2">
    <name type="scientific">Aureobasidium melanogenum</name>
    <name type="common">Aureobasidium pullulans var. melanogenum</name>
    <dbReference type="NCBI Taxonomy" id="46634"/>
    <lineage>
        <taxon>Eukaryota</taxon>
        <taxon>Fungi</taxon>
        <taxon>Dikarya</taxon>
        <taxon>Ascomycota</taxon>
        <taxon>Pezizomycotina</taxon>
        <taxon>Dothideomycetes</taxon>
        <taxon>Dothideomycetidae</taxon>
        <taxon>Dothideales</taxon>
        <taxon>Saccotheciaceae</taxon>
        <taxon>Aureobasidium</taxon>
    </lineage>
</organism>
<sequence length="410" mass="46487">MSNQLPTTTMQALVGPIELPEEIKAMIAAEADDEDIPTQRLVSMRWQKATLQRFRSRFGQLVFEYTRSGLEGMLRACQHPDCGPLIHTLILVVDCKRRNASHYQQLYNQALVALAAHGQPVRLGIRWCPTPLGEVVTPELASGRLVILLNKKILPAARAAGLAEDDLLIELPDPQSLENEPNVYTSLMRWLFQHWFRYTSVGGSCKTTIRFDNSITQFSRPPSLEFSRLPDRVECHGMMSRHYDALYRLFEMSTTELALYNCRVPETFFRATNHHLTTIIMEGVSVYNEPEGQFRDIVSRELQAGSMVTLFDLLLGTHPGLSRLRLKNLYQGEDTWLSDGSHLFDVRGVHKLGEAIARLLEGYRGWEIPYWLCRDEAVKAKMLAKWGGTNMGSGLLSSPDFLDRSEDSSM</sequence>
<dbReference type="AlphaFoldDB" id="A0A9P8GGP0"/>
<reference evidence="1" key="2">
    <citation type="submission" date="2021-08" db="EMBL/GenBank/DDBJ databases">
        <authorList>
            <person name="Gostincar C."/>
            <person name="Sun X."/>
            <person name="Song Z."/>
            <person name="Gunde-Cimerman N."/>
        </authorList>
    </citation>
    <scope>NUCLEOTIDE SEQUENCE</scope>
    <source>
        <strain evidence="1">EXF-8016</strain>
    </source>
</reference>
<gene>
    <name evidence="1" type="ORF">KCV03_g4685</name>
</gene>
<dbReference type="Proteomes" id="UP000767238">
    <property type="component" value="Unassembled WGS sequence"/>
</dbReference>
<comment type="caution">
    <text evidence="1">The sequence shown here is derived from an EMBL/GenBank/DDBJ whole genome shotgun (WGS) entry which is preliminary data.</text>
</comment>
<evidence type="ECO:0000313" key="1">
    <source>
        <dbReference type="EMBL" id="KAH0222298.1"/>
    </source>
</evidence>
<reference evidence="1" key="1">
    <citation type="journal article" date="2021" name="J Fungi (Basel)">
        <title>Virulence traits and population genomics of the black yeast Aureobasidium melanogenum.</title>
        <authorList>
            <person name="Cernosa A."/>
            <person name="Sun X."/>
            <person name="Gostincar C."/>
            <person name="Fang C."/>
            <person name="Gunde-Cimerman N."/>
            <person name="Song Z."/>
        </authorList>
    </citation>
    <scope>NUCLEOTIDE SEQUENCE</scope>
    <source>
        <strain evidence="1">EXF-8016</strain>
    </source>
</reference>
<name>A0A9P8GGP0_AURME</name>
<dbReference type="EMBL" id="JAHFYH010000028">
    <property type="protein sequence ID" value="KAH0222298.1"/>
    <property type="molecule type" value="Genomic_DNA"/>
</dbReference>
<proteinExistence type="predicted"/>
<dbReference type="OrthoDB" id="3846600at2759"/>
<accession>A0A9P8GGP0</accession>
<evidence type="ECO:0000313" key="2">
    <source>
        <dbReference type="Proteomes" id="UP000767238"/>
    </source>
</evidence>
<feature type="non-terminal residue" evidence="1">
    <location>
        <position position="1"/>
    </location>
</feature>
<protein>
    <submittedName>
        <fullName evidence="1">Uncharacterized protein</fullName>
    </submittedName>
</protein>